<evidence type="ECO:0000313" key="2">
    <source>
        <dbReference type="EMBL" id="ACS87423.1"/>
    </source>
</evidence>
<dbReference type="eggNOG" id="ENOG502ZCDZ">
    <property type="taxonomic scope" value="Bacteria"/>
</dbReference>
<proteinExistence type="predicted"/>
<feature type="domain" description="DUF1543" evidence="1">
    <location>
        <begin position="16"/>
        <end position="67"/>
    </location>
</feature>
<dbReference type="Gene3D" id="3.10.20.10">
    <property type="match status" value="2"/>
</dbReference>
<keyword evidence="3" id="KW-1185">Reference proteome</keyword>
<name>C6C4L6_MUSP7</name>
<evidence type="ECO:0000259" key="1">
    <source>
        <dbReference type="Pfam" id="PF07566"/>
    </source>
</evidence>
<accession>C6C4L6</accession>
<dbReference type="Proteomes" id="UP000002734">
    <property type="component" value="Chromosome"/>
</dbReference>
<dbReference type="AlphaFoldDB" id="C6C4L6"/>
<protein>
    <recommendedName>
        <fullName evidence="1">DUF1543 domain-containing protein</fullName>
    </recommendedName>
</protein>
<dbReference type="HOGENOM" id="CLU_124939_0_0_6"/>
<reference evidence="2" key="1">
    <citation type="submission" date="2009-06" db="EMBL/GenBank/DDBJ databases">
        <title>Complete sequence of Dickeya dadantii Ech703.</title>
        <authorList>
            <consortium name="US DOE Joint Genome Institute"/>
            <person name="Lucas S."/>
            <person name="Copeland A."/>
            <person name="Lapidus A."/>
            <person name="Glavina del Rio T."/>
            <person name="Dalin E."/>
            <person name="Tice H."/>
            <person name="Bruce D."/>
            <person name="Goodwin L."/>
            <person name="Pitluck S."/>
            <person name="Chertkov O."/>
            <person name="Brettin T."/>
            <person name="Detter J.C."/>
            <person name="Han C."/>
            <person name="Larimer F."/>
            <person name="Land M."/>
            <person name="Hauser L."/>
            <person name="Kyrpides N."/>
            <person name="Mikhailova N."/>
            <person name="Balakrishnan V."/>
            <person name="Glasner J."/>
            <person name="Perna N.T."/>
        </authorList>
    </citation>
    <scope>NUCLEOTIDE SEQUENCE [LARGE SCALE GENOMIC DNA]</scope>
    <source>
        <strain evidence="2">Ech703</strain>
    </source>
</reference>
<dbReference type="InterPro" id="IPR011440">
    <property type="entry name" value="DUF1543"/>
</dbReference>
<evidence type="ECO:0000313" key="3">
    <source>
        <dbReference type="Proteomes" id="UP000002734"/>
    </source>
</evidence>
<gene>
    <name evidence="2" type="ordered locus">Dd703_3666</name>
</gene>
<dbReference type="KEGG" id="dda:Dd703_3666"/>
<dbReference type="EMBL" id="CP001654">
    <property type="protein sequence ID" value="ACS87423.1"/>
    <property type="molecule type" value="Genomic_DNA"/>
</dbReference>
<organism evidence="2 3">
    <name type="scientific">Musicola paradisiaca (strain Ech703)</name>
    <name type="common">Dickeya paradisiaca</name>
    <name type="synonym">Dickeya dadantii</name>
    <dbReference type="NCBI Taxonomy" id="579405"/>
    <lineage>
        <taxon>Bacteria</taxon>
        <taxon>Pseudomonadati</taxon>
        <taxon>Pseudomonadota</taxon>
        <taxon>Gammaproteobacteria</taxon>
        <taxon>Enterobacterales</taxon>
        <taxon>Pectobacteriaceae</taxon>
        <taxon>Musicola</taxon>
    </lineage>
</organism>
<sequence length="166" mass="18864">MTTLFMYYLGGGAKGANIELHDVQFVAAETPEEGFPALKAGWFGDKNQVHVDSYTPITWADGYDITLSRQPFHGREKLWFVNVGGYLPENPAEIHQFGLFVAENADEAKQRAKAILLPRMFKQHKDNLHDVDDCLPLTLLERWHLHLTPNPMGKPEAPLWQGYHPL</sequence>
<dbReference type="Pfam" id="PF07566">
    <property type="entry name" value="DUF1543"/>
    <property type="match status" value="2"/>
</dbReference>
<dbReference type="RefSeq" id="WP_015855320.1">
    <property type="nucleotide sequence ID" value="NC_012880.1"/>
</dbReference>
<feature type="domain" description="DUF1543" evidence="1">
    <location>
        <begin position="92"/>
        <end position="136"/>
    </location>
</feature>